<dbReference type="SUPFAM" id="SSF47473">
    <property type="entry name" value="EF-hand"/>
    <property type="match status" value="1"/>
</dbReference>
<feature type="compositionally biased region" description="Basic and acidic residues" evidence="1">
    <location>
        <begin position="1"/>
        <end position="13"/>
    </location>
</feature>
<dbReference type="PANTHER" id="PTHR10827">
    <property type="entry name" value="RETICULOCALBIN"/>
    <property type="match status" value="1"/>
</dbReference>
<evidence type="ECO:0000256" key="1">
    <source>
        <dbReference type="SAM" id="MobiDB-lite"/>
    </source>
</evidence>
<accession>A0A643BWA7</accession>
<dbReference type="PANTHER" id="PTHR10827:SF17">
    <property type="entry name" value="RETICULOCALBIN-1"/>
    <property type="match status" value="1"/>
</dbReference>
<dbReference type="EMBL" id="SGJD01003945">
    <property type="protein sequence ID" value="KAB0392273.1"/>
    <property type="molecule type" value="Genomic_DNA"/>
</dbReference>
<gene>
    <name evidence="2" type="ORF">E2I00_001455</name>
</gene>
<sequence>MLPCDERRFKPADLDGDQTATREEFTAFLPPEEFGHMKEIVVWETLEDISKNGDGLVCQAEYTADMFSHEEDGPEPDWVLSEREQFNEF</sequence>
<protein>
    <recommendedName>
        <fullName evidence="4">EF-hand domain-containing protein</fullName>
    </recommendedName>
</protein>
<evidence type="ECO:0008006" key="4">
    <source>
        <dbReference type="Google" id="ProtNLM"/>
    </source>
</evidence>
<dbReference type="AlphaFoldDB" id="A0A643BWA7"/>
<comment type="caution">
    <text evidence="2">The sequence shown here is derived from an EMBL/GenBank/DDBJ whole genome shotgun (WGS) entry which is preliminary data.</text>
</comment>
<dbReference type="Gene3D" id="1.10.238.10">
    <property type="entry name" value="EF-hand"/>
    <property type="match status" value="1"/>
</dbReference>
<dbReference type="OrthoDB" id="293868at2759"/>
<dbReference type="InterPro" id="IPR011992">
    <property type="entry name" value="EF-hand-dom_pair"/>
</dbReference>
<dbReference type="GO" id="GO:0005509">
    <property type="term" value="F:calcium ion binding"/>
    <property type="evidence" value="ECO:0007669"/>
    <property type="project" value="TreeGrafter"/>
</dbReference>
<dbReference type="Proteomes" id="UP000437017">
    <property type="component" value="Unassembled WGS sequence"/>
</dbReference>
<evidence type="ECO:0000313" key="3">
    <source>
        <dbReference type="Proteomes" id="UP000437017"/>
    </source>
</evidence>
<reference evidence="2 3" key="1">
    <citation type="journal article" date="2019" name="PLoS ONE">
        <title>Genomic analyses reveal an absence of contemporary introgressive admixture between fin whales and blue whales, despite known hybrids.</title>
        <authorList>
            <person name="Westbury M.V."/>
            <person name="Petersen B."/>
            <person name="Lorenzen E.D."/>
        </authorList>
    </citation>
    <scope>NUCLEOTIDE SEQUENCE [LARGE SCALE GENOMIC DNA]</scope>
    <source>
        <strain evidence="2">FinWhale-01</strain>
    </source>
</reference>
<keyword evidence="3" id="KW-1185">Reference proteome</keyword>
<organism evidence="2 3">
    <name type="scientific">Balaenoptera physalus</name>
    <name type="common">Fin whale</name>
    <name type="synonym">Balaena physalus</name>
    <dbReference type="NCBI Taxonomy" id="9770"/>
    <lineage>
        <taxon>Eukaryota</taxon>
        <taxon>Metazoa</taxon>
        <taxon>Chordata</taxon>
        <taxon>Craniata</taxon>
        <taxon>Vertebrata</taxon>
        <taxon>Euteleostomi</taxon>
        <taxon>Mammalia</taxon>
        <taxon>Eutheria</taxon>
        <taxon>Laurasiatheria</taxon>
        <taxon>Artiodactyla</taxon>
        <taxon>Whippomorpha</taxon>
        <taxon>Cetacea</taxon>
        <taxon>Mysticeti</taxon>
        <taxon>Balaenopteridae</taxon>
        <taxon>Balaenoptera</taxon>
    </lineage>
</organism>
<name>A0A643BWA7_BALPH</name>
<feature type="region of interest" description="Disordered" evidence="1">
    <location>
        <begin position="1"/>
        <end position="21"/>
    </location>
</feature>
<evidence type="ECO:0000313" key="2">
    <source>
        <dbReference type="EMBL" id="KAB0392273.1"/>
    </source>
</evidence>
<proteinExistence type="predicted"/>
<dbReference type="GO" id="GO:0005783">
    <property type="term" value="C:endoplasmic reticulum"/>
    <property type="evidence" value="ECO:0007669"/>
    <property type="project" value="TreeGrafter"/>
</dbReference>